<evidence type="ECO:0000313" key="10">
    <source>
        <dbReference type="EMBL" id="MFG6448879.1"/>
    </source>
</evidence>
<dbReference type="InterPro" id="IPR029070">
    <property type="entry name" value="Chitinase_insertion_sf"/>
</dbReference>
<keyword evidence="11" id="KW-1185">Reference proteome</keyword>
<name>A0ABW7FX28_9BURK</name>
<evidence type="ECO:0000256" key="7">
    <source>
        <dbReference type="RuleBase" id="RU004453"/>
    </source>
</evidence>
<evidence type="ECO:0000256" key="1">
    <source>
        <dbReference type="ARBA" id="ARBA00000822"/>
    </source>
</evidence>
<dbReference type="EMBL" id="JBIGHZ010000004">
    <property type="protein sequence ID" value="MFG6448879.1"/>
    <property type="molecule type" value="Genomic_DNA"/>
</dbReference>
<evidence type="ECO:0000259" key="9">
    <source>
        <dbReference type="PROSITE" id="PS51910"/>
    </source>
</evidence>
<evidence type="ECO:0000256" key="6">
    <source>
        <dbReference type="RuleBase" id="RU000489"/>
    </source>
</evidence>
<keyword evidence="8" id="KW-0732">Signal</keyword>
<dbReference type="GO" id="GO:0016787">
    <property type="term" value="F:hydrolase activity"/>
    <property type="evidence" value="ECO:0007669"/>
    <property type="project" value="UniProtKB-KW"/>
</dbReference>
<sequence length="443" mass="47209">MSPVIARLLAAAAGACLSLAAQATEPAVTAAPTLQMPKAVTQADAPYALFGARHRPFVRSSSQVVGVYVPNWERPDLIQRVPSGNLSHVLYAFLRLCGPGQLDKDAAACKGKRDFELTTSATEQRFDRAFAAKKRQAPQLQVLASVGGWGGSDPFFHMAPDAAKRAVFVASVLDFLRAHPAFDGIDIDWEHPGGNGAANGVALGSPQDGAAYVALLQDLRHALDQLGADRGRRYALTTAINTTHTVVQRVDWRAAAPLLDLVFLMSYDFYGGWSPQAGHHSTLAPSAPDADDSLLRAVRNLEVAGVPRAKLVAGAAMYGRGFKGVALAADQPATGAAHRGAYPGPEGALTYREIAKQMLGRHGQGRAGYQARWDATTQTWALYHAQGQRLMGYDDPRAVAAKAQFARLNGLAGVFAWELSQDNGDVLNAMNWGAGQQLARPAR</sequence>
<keyword evidence="4" id="KW-0146">Chitin degradation</keyword>
<gene>
    <name evidence="10" type="ORF">ACG0Z6_11605</name>
</gene>
<evidence type="ECO:0000256" key="5">
    <source>
        <dbReference type="ARBA" id="ARBA00023295"/>
    </source>
</evidence>
<dbReference type="EC" id="3.2.1.14" evidence="2"/>
<dbReference type="PANTHER" id="PTHR11177:SF317">
    <property type="entry name" value="CHITINASE 12-RELATED"/>
    <property type="match status" value="1"/>
</dbReference>
<dbReference type="SUPFAM" id="SSF54556">
    <property type="entry name" value="Chitinase insertion domain"/>
    <property type="match status" value="1"/>
</dbReference>
<dbReference type="Proteomes" id="UP001606099">
    <property type="component" value="Unassembled WGS sequence"/>
</dbReference>
<dbReference type="Pfam" id="PF00704">
    <property type="entry name" value="Glyco_hydro_18"/>
    <property type="match status" value="1"/>
</dbReference>
<feature type="signal peptide" evidence="8">
    <location>
        <begin position="1"/>
        <end position="23"/>
    </location>
</feature>
<organism evidence="10 11">
    <name type="scientific">Roseateles rivi</name>
    <dbReference type="NCBI Taxonomy" id="3299028"/>
    <lineage>
        <taxon>Bacteria</taxon>
        <taxon>Pseudomonadati</taxon>
        <taxon>Pseudomonadota</taxon>
        <taxon>Betaproteobacteria</taxon>
        <taxon>Burkholderiales</taxon>
        <taxon>Sphaerotilaceae</taxon>
        <taxon>Roseateles</taxon>
    </lineage>
</organism>
<comment type="similarity">
    <text evidence="7">Belongs to the glycosyl hydrolase 18 family.</text>
</comment>
<evidence type="ECO:0000313" key="11">
    <source>
        <dbReference type="Proteomes" id="UP001606099"/>
    </source>
</evidence>
<keyword evidence="5 6" id="KW-0326">Glycosidase</keyword>
<keyword evidence="3 6" id="KW-0378">Hydrolase</keyword>
<reference evidence="10 11" key="1">
    <citation type="submission" date="2024-08" db="EMBL/GenBank/DDBJ databases">
        <authorList>
            <person name="Lu H."/>
        </authorList>
    </citation>
    <scope>NUCLEOTIDE SEQUENCE [LARGE SCALE GENOMIC DNA]</scope>
    <source>
        <strain evidence="10 11">BYS180W</strain>
    </source>
</reference>
<evidence type="ECO:0000256" key="8">
    <source>
        <dbReference type="SAM" id="SignalP"/>
    </source>
</evidence>
<dbReference type="InterPro" id="IPR001579">
    <property type="entry name" value="Glyco_hydro_18_chit_AS"/>
</dbReference>
<protein>
    <recommendedName>
        <fullName evidence="2">chitinase</fullName>
        <ecNumber evidence="2">3.2.1.14</ecNumber>
    </recommendedName>
</protein>
<dbReference type="PANTHER" id="PTHR11177">
    <property type="entry name" value="CHITINASE"/>
    <property type="match status" value="1"/>
</dbReference>
<dbReference type="PROSITE" id="PS51910">
    <property type="entry name" value="GH18_2"/>
    <property type="match status" value="1"/>
</dbReference>
<accession>A0ABW7FX28</accession>
<dbReference type="InterPro" id="IPR017853">
    <property type="entry name" value="GH"/>
</dbReference>
<proteinExistence type="inferred from homology"/>
<dbReference type="InterPro" id="IPR011583">
    <property type="entry name" value="Chitinase_II/V-like_cat"/>
</dbReference>
<evidence type="ECO:0000256" key="3">
    <source>
        <dbReference type="ARBA" id="ARBA00022801"/>
    </source>
</evidence>
<feature type="chain" id="PRO_5046480969" description="chitinase" evidence="8">
    <location>
        <begin position="24"/>
        <end position="443"/>
    </location>
</feature>
<evidence type="ECO:0000256" key="4">
    <source>
        <dbReference type="ARBA" id="ARBA00023024"/>
    </source>
</evidence>
<dbReference type="InterPro" id="IPR001223">
    <property type="entry name" value="Glyco_hydro18_cat"/>
</dbReference>
<dbReference type="SMART" id="SM00636">
    <property type="entry name" value="Glyco_18"/>
    <property type="match status" value="1"/>
</dbReference>
<dbReference type="CDD" id="cd06548">
    <property type="entry name" value="GH18_chitinase"/>
    <property type="match status" value="1"/>
</dbReference>
<comment type="caution">
    <text evidence="10">The sequence shown here is derived from an EMBL/GenBank/DDBJ whole genome shotgun (WGS) entry which is preliminary data.</text>
</comment>
<dbReference type="SUPFAM" id="SSF51445">
    <property type="entry name" value="(Trans)glycosidases"/>
    <property type="match status" value="1"/>
</dbReference>
<dbReference type="Gene3D" id="3.20.20.80">
    <property type="entry name" value="Glycosidases"/>
    <property type="match status" value="1"/>
</dbReference>
<dbReference type="InterPro" id="IPR050314">
    <property type="entry name" value="Glycosyl_Hydrlase_18"/>
</dbReference>
<evidence type="ECO:0000256" key="2">
    <source>
        <dbReference type="ARBA" id="ARBA00012729"/>
    </source>
</evidence>
<dbReference type="Gene3D" id="3.10.50.10">
    <property type="match status" value="1"/>
</dbReference>
<dbReference type="PROSITE" id="PS01095">
    <property type="entry name" value="GH18_1"/>
    <property type="match status" value="1"/>
</dbReference>
<dbReference type="RefSeq" id="WP_394461536.1">
    <property type="nucleotide sequence ID" value="NZ_JBIGHZ010000004.1"/>
</dbReference>
<keyword evidence="4" id="KW-0119">Carbohydrate metabolism</keyword>
<keyword evidence="4" id="KW-0624">Polysaccharide degradation</keyword>
<feature type="domain" description="GH18" evidence="9">
    <location>
        <begin position="63"/>
        <end position="437"/>
    </location>
</feature>
<comment type="catalytic activity">
    <reaction evidence="1">
        <text>Random endo-hydrolysis of N-acetyl-beta-D-glucosaminide (1-&gt;4)-beta-linkages in chitin and chitodextrins.</text>
        <dbReference type="EC" id="3.2.1.14"/>
    </reaction>
</comment>